<dbReference type="PANTHER" id="PTHR43581:SF2">
    <property type="entry name" value="EXCINUCLEASE ATPASE SUBUNIT"/>
    <property type="match status" value="1"/>
</dbReference>
<dbReference type="InterPro" id="IPR051396">
    <property type="entry name" value="Bact_Antivir_Def_Nuclease"/>
</dbReference>
<dbReference type="PANTHER" id="PTHR43581">
    <property type="entry name" value="ATP/GTP PHOSPHATASE"/>
    <property type="match status" value="1"/>
</dbReference>
<dbReference type="SUPFAM" id="SSF52540">
    <property type="entry name" value="P-loop containing nucleoside triphosphate hydrolases"/>
    <property type="match status" value="1"/>
</dbReference>
<dbReference type="EMBL" id="LT158599">
    <property type="protein sequence ID" value="CVK33952.1"/>
    <property type="molecule type" value="Genomic_DNA"/>
</dbReference>
<dbReference type="OrthoDB" id="25344at2157"/>
<dbReference type="Pfam" id="PF13304">
    <property type="entry name" value="AAA_21"/>
    <property type="match status" value="1"/>
</dbReference>
<protein>
    <recommendedName>
        <fullName evidence="1">ATPase AAA-type core domain-containing protein</fullName>
    </recommendedName>
</protein>
<reference evidence="2 3" key="1">
    <citation type="submission" date="2016-01" db="EMBL/GenBank/DDBJ databases">
        <authorList>
            <person name="Manzoor S."/>
        </authorList>
    </citation>
    <scope>NUCLEOTIDE SEQUENCE [LARGE SCALE GENOMIC DNA]</scope>
    <source>
        <strain evidence="2">Methanoculleus sp MAB1</strain>
    </source>
</reference>
<dbReference type="AlphaFoldDB" id="A0A0X3BP68"/>
<proteinExistence type="predicted"/>
<dbReference type="Gene3D" id="3.40.50.300">
    <property type="entry name" value="P-loop containing nucleotide triphosphate hydrolases"/>
    <property type="match status" value="1"/>
</dbReference>
<organism evidence="2 3">
    <name type="scientific">Methanoculleus bourgensis</name>
    <dbReference type="NCBI Taxonomy" id="83986"/>
    <lineage>
        <taxon>Archaea</taxon>
        <taxon>Methanobacteriati</taxon>
        <taxon>Methanobacteriota</taxon>
        <taxon>Stenosarchaea group</taxon>
        <taxon>Methanomicrobia</taxon>
        <taxon>Methanomicrobiales</taxon>
        <taxon>Methanomicrobiaceae</taxon>
        <taxon>Methanoculleus</taxon>
    </lineage>
</organism>
<sequence>MGELQNAYFSNYRKGIATTNKQTTLFEMPDFIEDNSENLQDLETYETICGYFKNYIAQQKSKILLDIKNRRKIIFCGYTDDKLENITVSMTIPIMYRSAIDSITRDFYIQMFGMEIVRGRTKLIPIFQSPKTKKFQTIINFEHSNLPLEINQLHDLVISNNKITQSLEKLKEKIVYFEDIRKTDEGLQIFLKNQSTPLPISSMGDGFSSLLKLTFMNSLADEGVIILEEPEVSLHPGFIYILCEAILNNSKESQFFISTHSMDFIRALLKVVRWGGRIDDIQIIRMHTRLEIQSPDIEILNGDDAINEIEEIGRDLRGI</sequence>
<dbReference type="GO" id="GO:0016887">
    <property type="term" value="F:ATP hydrolysis activity"/>
    <property type="evidence" value="ECO:0007669"/>
    <property type="project" value="InterPro"/>
</dbReference>
<dbReference type="KEGG" id="mema:MMAB1_2739"/>
<name>A0A0X3BP68_9EURY</name>
<evidence type="ECO:0000259" key="1">
    <source>
        <dbReference type="Pfam" id="PF13304"/>
    </source>
</evidence>
<dbReference type="InterPro" id="IPR027417">
    <property type="entry name" value="P-loop_NTPase"/>
</dbReference>
<evidence type="ECO:0000313" key="3">
    <source>
        <dbReference type="Proteomes" id="UP000069850"/>
    </source>
</evidence>
<dbReference type="GeneID" id="27138310"/>
<feature type="domain" description="ATPase AAA-type core" evidence="1">
    <location>
        <begin position="143"/>
        <end position="262"/>
    </location>
</feature>
<accession>A0A0X3BP68</accession>
<gene>
    <name evidence="2" type="ORF">MMAB1_2739</name>
</gene>
<dbReference type="GO" id="GO:0005524">
    <property type="term" value="F:ATP binding"/>
    <property type="evidence" value="ECO:0007669"/>
    <property type="project" value="InterPro"/>
</dbReference>
<evidence type="ECO:0000313" key="2">
    <source>
        <dbReference type="EMBL" id="CVK33952.1"/>
    </source>
</evidence>
<dbReference type="InterPro" id="IPR003959">
    <property type="entry name" value="ATPase_AAA_core"/>
</dbReference>
<dbReference type="RefSeq" id="WP_062265142.1">
    <property type="nucleotide sequence ID" value="NZ_LT158599.1"/>
</dbReference>
<dbReference type="Proteomes" id="UP000069850">
    <property type="component" value="Chromosome 1"/>
</dbReference>